<dbReference type="Gene3D" id="1.10.10.10">
    <property type="entry name" value="Winged helix-like DNA-binding domain superfamily/Winged helix DNA-binding domain"/>
    <property type="match status" value="1"/>
</dbReference>
<dbReference type="InterPro" id="IPR027417">
    <property type="entry name" value="P-loop_NTPase"/>
</dbReference>
<dbReference type="Gene3D" id="3.40.50.300">
    <property type="entry name" value="P-loop containing nucleotide triphosphate hydrolases"/>
    <property type="match status" value="1"/>
</dbReference>
<evidence type="ECO:0000259" key="6">
    <source>
        <dbReference type="Pfam" id="PF17908"/>
    </source>
</evidence>
<dbReference type="Pfam" id="PF00931">
    <property type="entry name" value="NB-ARC"/>
    <property type="match status" value="1"/>
</dbReference>
<proteinExistence type="predicted"/>
<dbReference type="Pfam" id="PF17908">
    <property type="entry name" value="APAF1_C"/>
    <property type="match status" value="1"/>
</dbReference>
<feature type="domain" description="APAF-1 helical" evidence="6">
    <location>
        <begin position="326"/>
        <end position="397"/>
    </location>
</feature>
<dbReference type="InterPro" id="IPR041452">
    <property type="entry name" value="APAF1_C"/>
</dbReference>
<sequence length="491" mass="52944">MPGPATGKGAFGHYCRGAASKVAGLKGGLGKTVLAKALLRDSEIAAAYGGERYWCVLGRTTDPREVQRQLLRDLTGQPAVIETISDGQAQLRQALAGRRCLIVLDDIWTTEQASAFAELGDSAVFVVTTRFQTVLAKLGAEAQALDQLDAAQGRELLAAWAKASPGQLPDIADAIVEECGFLPLAISCFGAAIASDRINWQDGLEALLVHDLGDLEAEIEGYDGNAGMFGAIDLSFRTLDQEDAIALARCAIIPEDAEIPIEALSALWHDLPVLGQDPRQVRRLCNRLVDTSLLIRDVAAGGEARWKLHDLVCDYLRGRLKEPRPIHGAIVSGYRATSGADWLPQEDDGYFHDWFAFHLAQAGRGSELREMVFDLFWMQAKLRHRDVQALIADLRLLDADEATGLLVRVLRMSAHVLNEFPEQPPASRGGIRPRSATNALPAGIPATRHGSIASSQPVQSTKLSSWISARSAPRRCSPVMAATQPAAAGTI</sequence>
<keyword evidence="8" id="KW-1185">Reference proteome</keyword>
<dbReference type="Gene3D" id="1.25.40.370">
    <property type="match status" value="1"/>
</dbReference>
<dbReference type="InterPro" id="IPR002182">
    <property type="entry name" value="NB-ARC"/>
</dbReference>
<dbReference type="InterPro" id="IPR042197">
    <property type="entry name" value="Apaf_helical"/>
</dbReference>
<dbReference type="PANTHER" id="PTHR22845:SF5">
    <property type="entry name" value="APOPTOTIC PROTEASE-ACTIVATING FACTOR 1"/>
    <property type="match status" value="1"/>
</dbReference>
<name>A0ABU2HPV5_9RHOB</name>
<evidence type="ECO:0000313" key="7">
    <source>
        <dbReference type="EMBL" id="MDS9467080.1"/>
    </source>
</evidence>
<dbReference type="Proteomes" id="UP001269144">
    <property type="component" value="Unassembled WGS sequence"/>
</dbReference>
<keyword evidence="2" id="KW-0053">Apoptosis</keyword>
<comment type="caution">
    <text evidence="7">The sequence shown here is derived from an EMBL/GenBank/DDBJ whole genome shotgun (WGS) entry which is preliminary data.</text>
</comment>
<accession>A0ABU2HPV5</accession>
<evidence type="ECO:0000256" key="3">
    <source>
        <dbReference type="ARBA" id="ARBA00022737"/>
    </source>
</evidence>
<evidence type="ECO:0000256" key="1">
    <source>
        <dbReference type="ARBA" id="ARBA00022574"/>
    </source>
</evidence>
<gene>
    <name evidence="7" type="ORF">RGQ15_05760</name>
</gene>
<dbReference type="Gene3D" id="1.10.8.430">
    <property type="entry name" value="Helical domain of apoptotic protease-activating factors"/>
    <property type="match status" value="1"/>
</dbReference>
<keyword evidence="3" id="KW-0677">Repeat</keyword>
<dbReference type="SUPFAM" id="SSF52540">
    <property type="entry name" value="P-loop containing nucleoside triphosphate hydrolases"/>
    <property type="match status" value="1"/>
</dbReference>
<evidence type="ECO:0000313" key="8">
    <source>
        <dbReference type="Proteomes" id="UP001269144"/>
    </source>
</evidence>
<evidence type="ECO:0000259" key="5">
    <source>
        <dbReference type="Pfam" id="PF00931"/>
    </source>
</evidence>
<dbReference type="InterPro" id="IPR036388">
    <property type="entry name" value="WH-like_DNA-bd_sf"/>
</dbReference>
<organism evidence="7 8">
    <name type="scientific">Paracoccus aurantius</name>
    <dbReference type="NCBI Taxonomy" id="3073814"/>
    <lineage>
        <taxon>Bacteria</taxon>
        <taxon>Pseudomonadati</taxon>
        <taxon>Pseudomonadota</taxon>
        <taxon>Alphaproteobacteria</taxon>
        <taxon>Rhodobacterales</taxon>
        <taxon>Paracoccaceae</taxon>
        <taxon>Paracoccus</taxon>
    </lineage>
</organism>
<protein>
    <submittedName>
        <fullName evidence="7">NB-ARC domain-containing protein</fullName>
    </submittedName>
</protein>
<reference evidence="8" key="1">
    <citation type="submission" date="2023-07" db="EMBL/GenBank/DDBJ databases">
        <title>Paracoccus sp. MBLB3053 whole genome sequence.</title>
        <authorList>
            <person name="Hwang C.Y."/>
            <person name="Cho E.-S."/>
            <person name="Seo M.-J."/>
        </authorList>
    </citation>
    <scope>NUCLEOTIDE SEQUENCE [LARGE SCALE GENOMIC DNA]</scope>
    <source>
        <strain evidence="8">MBLB3053</strain>
    </source>
</reference>
<feature type="region of interest" description="Disordered" evidence="4">
    <location>
        <begin position="421"/>
        <end position="458"/>
    </location>
</feature>
<dbReference type="RefSeq" id="WP_311161042.1">
    <property type="nucleotide sequence ID" value="NZ_JAVQLW010000001.1"/>
</dbReference>
<dbReference type="EMBL" id="JAVQLW010000001">
    <property type="protein sequence ID" value="MDS9467080.1"/>
    <property type="molecule type" value="Genomic_DNA"/>
</dbReference>
<dbReference type="PANTHER" id="PTHR22845">
    <property type="entry name" value="APOPTOTIC PROTEASE-ACTIVATING FACTOR 1"/>
    <property type="match status" value="1"/>
</dbReference>
<dbReference type="PRINTS" id="PR00364">
    <property type="entry name" value="DISEASERSIST"/>
</dbReference>
<keyword evidence="1" id="KW-0853">WD repeat</keyword>
<feature type="domain" description="NB-ARC" evidence="5">
    <location>
        <begin position="26"/>
        <end position="141"/>
    </location>
</feature>
<evidence type="ECO:0000256" key="2">
    <source>
        <dbReference type="ARBA" id="ARBA00022703"/>
    </source>
</evidence>
<evidence type="ECO:0000256" key="4">
    <source>
        <dbReference type="SAM" id="MobiDB-lite"/>
    </source>
</evidence>